<comment type="caution">
    <text evidence="2">The sequence shown here is derived from an EMBL/GenBank/DDBJ whole genome shotgun (WGS) entry which is preliminary data.</text>
</comment>
<dbReference type="SMART" id="SM00465">
    <property type="entry name" value="GIYc"/>
    <property type="match status" value="1"/>
</dbReference>
<name>A0A9J6PBL9_9PROT</name>
<gene>
    <name evidence="2" type="ORF">NJQ99_01805</name>
</gene>
<protein>
    <submittedName>
        <fullName evidence="2">GIY-YIG nuclease family protein</fullName>
    </submittedName>
</protein>
<dbReference type="RefSeq" id="WP_269331091.1">
    <property type="nucleotide sequence ID" value="NZ_JAMZFT010000001.1"/>
</dbReference>
<dbReference type="PROSITE" id="PS50164">
    <property type="entry name" value="GIY_YIG"/>
    <property type="match status" value="1"/>
</dbReference>
<keyword evidence="3" id="KW-1185">Reference proteome</keyword>
<dbReference type="AlphaFoldDB" id="A0A9J6PBL9"/>
<dbReference type="InterPro" id="IPR006350">
    <property type="entry name" value="Intron_endoG1"/>
</dbReference>
<dbReference type="GO" id="GO:0004519">
    <property type="term" value="F:endonuclease activity"/>
    <property type="evidence" value="ECO:0007669"/>
    <property type="project" value="InterPro"/>
</dbReference>
<dbReference type="EMBL" id="JAMZFT010000001">
    <property type="protein sequence ID" value="MCP1335136.1"/>
    <property type="molecule type" value="Genomic_DNA"/>
</dbReference>
<dbReference type="Pfam" id="PF01541">
    <property type="entry name" value="GIY-YIG"/>
    <property type="match status" value="1"/>
</dbReference>
<feature type="domain" description="GIY-YIG" evidence="1">
    <location>
        <begin position="1"/>
        <end position="91"/>
    </location>
</feature>
<dbReference type="Proteomes" id="UP001055804">
    <property type="component" value="Unassembled WGS sequence"/>
</dbReference>
<dbReference type="CDD" id="cd10443">
    <property type="entry name" value="GIY-YIG_HE_Tlr8p_PBC-V_like"/>
    <property type="match status" value="1"/>
</dbReference>
<sequence length="284" mass="32594">MGCVYLITSPSGKQYVGQTTDRLSARWRSHVWDALNRPAGCRAVAHAIRKYGADAFSVEMLHESDDLDELNRLEAFEIAQRGTLAPGGYNLRTGGDNSLPSDETRARQTAGLKKYWSNNARARKRHSDIFKARLACAEERNRSISALKRCIADPEWVRRRADSLKARLAEPEVRQRRVEQISERWADPAFHQRVTARMNAKHPNVFIEGRIYSSACEAARALKTASQIIDYRLGSTTERFRFWHRIPNHNDLECDAVEECWAIMQWAEANPDHENVPTWMRCRA</sequence>
<organism evidence="2 3">
    <name type="scientific">Futiania mangrovi</name>
    <dbReference type="NCBI Taxonomy" id="2959716"/>
    <lineage>
        <taxon>Bacteria</taxon>
        <taxon>Pseudomonadati</taxon>
        <taxon>Pseudomonadota</taxon>
        <taxon>Alphaproteobacteria</taxon>
        <taxon>Futianiales</taxon>
        <taxon>Futianiaceae</taxon>
        <taxon>Futiania</taxon>
    </lineage>
</organism>
<dbReference type="NCBIfam" id="TIGR01453">
    <property type="entry name" value="grpIintron_endo"/>
    <property type="match status" value="1"/>
</dbReference>
<evidence type="ECO:0000313" key="2">
    <source>
        <dbReference type="EMBL" id="MCP1335136.1"/>
    </source>
</evidence>
<evidence type="ECO:0000259" key="1">
    <source>
        <dbReference type="PROSITE" id="PS50164"/>
    </source>
</evidence>
<dbReference type="Gene3D" id="3.40.1440.10">
    <property type="entry name" value="GIY-YIG endonuclease"/>
    <property type="match status" value="1"/>
</dbReference>
<reference evidence="2" key="1">
    <citation type="submission" date="2022-06" db="EMBL/GenBank/DDBJ databases">
        <title>Isolation and Genomics of Futiania mangrovii gen. nov., sp. nov., a Rare and Metabolically-versatile member in the Class Alphaproteobacteria.</title>
        <authorList>
            <person name="Liu L."/>
            <person name="Huang W.-C."/>
            <person name="Pan J."/>
            <person name="Li J."/>
            <person name="Huang Y."/>
            <person name="Du H."/>
            <person name="Liu Y."/>
            <person name="Li M."/>
        </authorList>
    </citation>
    <scope>NUCLEOTIDE SEQUENCE</scope>
    <source>
        <strain evidence="2">FT118</strain>
    </source>
</reference>
<dbReference type="InterPro" id="IPR035901">
    <property type="entry name" value="GIY-YIG_endonuc_sf"/>
</dbReference>
<accession>A0A9J6PBL9</accession>
<dbReference type="InterPro" id="IPR000305">
    <property type="entry name" value="GIY-YIG_endonuc"/>
</dbReference>
<evidence type="ECO:0000313" key="3">
    <source>
        <dbReference type="Proteomes" id="UP001055804"/>
    </source>
</evidence>
<dbReference type="SUPFAM" id="SSF82771">
    <property type="entry name" value="GIY-YIG endonuclease"/>
    <property type="match status" value="1"/>
</dbReference>
<proteinExistence type="predicted"/>